<evidence type="ECO:0000313" key="4">
    <source>
        <dbReference type="EMBL" id="KAF5189932.1"/>
    </source>
</evidence>
<dbReference type="CDD" id="cd22139">
    <property type="entry name" value="F-box_unchar"/>
    <property type="match status" value="1"/>
</dbReference>
<name>A0A7J6VZY9_THATH</name>
<accession>A0A7J6VZY9</accession>
<dbReference type="Pfam" id="PF12937">
    <property type="entry name" value="F-box-like"/>
    <property type="match status" value="1"/>
</dbReference>
<dbReference type="EMBL" id="JABWDY010024842">
    <property type="protein sequence ID" value="KAF5189932.1"/>
    <property type="molecule type" value="Genomic_DNA"/>
</dbReference>
<feature type="coiled-coil region" evidence="1">
    <location>
        <begin position="149"/>
        <end position="176"/>
    </location>
</feature>
<evidence type="ECO:0000256" key="2">
    <source>
        <dbReference type="SAM" id="MobiDB-lite"/>
    </source>
</evidence>
<dbReference type="OrthoDB" id="1939488at2759"/>
<protein>
    <submittedName>
        <fullName evidence="4">F-box family protein</fullName>
    </submittedName>
</protein>
<dbReference type="Gene3D" id="1.20.1280.50">
    <property type="match status" value="1"/>
</dbReference>
<dbReference type="Proteomes" id="UP000554482">
    <property type="component" value="Unassembled WGS sequence"/>
</dbReference>
<keyword evidence="5" id="KW-1185">Reference proteome</keyword>
<reference evidence="4 5" key="1">
    <citation type="submission" date="2020-06" db="EMBL/GenBank/DDBJ databases">
        <title>Transcriptomic and genomic resources for Thalictrum thalictroides and T. hernandezii: Facilitating candidate gene discovery in an emerging model plant lineage.</title>
        <authorList>
            <person name="Arias T."/>
            <person name="Riano-Pachon D.M."/>
            <person name="Di Stilio V.S."/>
        </authorList>
    </citation>
    <scope>NUCLEOTIDE SEQUENCE [LARGE SCALE GENOMIC DNA]</scope>
    <source>
        <strain evidence="5">cv. WT478/WT964</strain>
        <tissue evidence="4">Leaves</tissue>
    </source>
</reference>
<comment type="caution">
    <text evidence="4">The sequence shown here is derived from an EMBL/GenBank/DDBJ whole genome shotgun (WGS) entry which is preliminary data.</text>
</comment>
<feature type="compositionally biased region" description="Acidic residues" evidence="2">
    <location>
        <begin position="197"/>
        <end position="236"/>
    </location>
</feature>
<evidence type="ECO:0000259" key="3">
    <source>
        <dbReference type="Pfam" id="PF12937"/>
    </source>
</evidence>
<organism evidence="4 5">
    <name type="scientific">Thalictrum thalictroides</name>
    <name type="common">Rue-anemone</name>
    <name type="synonym">Anemone thalictroides</name>
    <dbReference type="NCBI Taxonomy" id="46969"/>
    <lineage>
        <taxon>Eukaryota</taxon>
        <taxon>Viridiplantae</taxon>
        <taxon>Streptophyta</taxon>
        <taxon>Embryophyta</taxon>
        <taxon>Tracheophyta</taxon>
        <taxon>Spermatophyta</taxon>
        <taxon>Magnoliopsida</taxon>
        <taxon>Ranunculales</taxon>
        <taxon>Ranunculaceae</taxon>
        <taxon>Thalictroideae</taxon>
        <taxon>Thalictrum</taxon>
    </lineage>
</organism>
<proteinExistence type="predicted"/>
<sequence>MKKEIKLIEDSLPDELWIKILEIGIENSILGCGDICSFSISCKHFNKLSNDDILWSSLLTLDFPPRCPNDHDDHQSSISFSSKKTLYKFKLDRYIRNKYASIKRRLIKHERSLARLAIRIQRLRRGMMDMIEQLQEFSGDSLDYIKERYSLCLEELEDLERSLMNMEEAAAYMHAEIIATEAELYSSSVDGEDTNLLEADETGSSEDTEDSTEDESEDSSDGGSEDNWEGDSEEGSDGYGGRILTTLTYLMGL</sequence>
<dbReference type="InterPro" id="IPR001810">
    <property type="entry name" value="F-box_dom"/>
</dbReference>
<feature type="domain" description="F-box" evidence="3">
    <location>
        <begin position="10"/>
        <end position="58"/>
    </location>
</feature>
<gene>
    <name evidence="4" type="ORF">FRX31_020476</name>
</gene>
<evidence type="ECO:0000313" key="5">
    <source>
        <dbReference type="Proteomes" id="UP000554482"/>
    </source>
</evidence>
<feature type="region of interest" description="Disordered" evidence="2">
    <location>
        <begin position="197"/>
        <end position="241"/>
    </location>
</feature>
<dbReference type="InterPro" id="IPR036047">
    <property type="entry name" value="F-box-like_dom_sf"/>
</dbReference>
<keyword evidence="1" id="KW-0175">Coiled coil</keyword>
<dbReference type="SUPFAM" id="SSF81383">
    <property type="entry name" value="F-box domain"/>
    <property type="match status" value="1"/>
</dbReference>
<dbReference type="AlphaFoldDB" id="A0A7J6VZY9"/>
<evidence type="ECO:0000256" key="1">
    <source>
        <dbReference type="SAM" id="Coils"/>
    </source>
</evidence>